<name>A0AC61DD74_9FIRM</name>
<sequence length="253" mass="29887">MEAYNTFAKVYDVFMEDTPYLKWKDFIDAQMKKYKVIPKIMCDLGCGTGTLSRLFAKEGIEMIGIDGSEEMLMEARELAMEEELNILYLLQEMSEFELYGTVDVIYSSCDSLNYLLEEEALKQTFKWVNNYLEPQGLFIFDMNMPYKYKNILGDNVFAQQSEDAAYIWENYYDEEEGINEFIVNFFIQQEDGSYKRTEEEHYQRAYKVEHTKGLLREAGLELLAIYEDYSDLPYTEQTQRATFIARECGKRKE</sequence>
<keyword evidence="2" id="KW-1185">Reference proteome</keyword>
<dbReference type="EMBL" id="PEDL01000006">
    <property type="protein sequence ID" value="PHV70880.1"/>
    <property type="molecule type" value="Genomic_DNA"/>
</dbReference>
<organism evidence="1 2">
    <name type="scientific">Sporanaerobium hydrogeniformans</name>
    <dbReference type="NCBI Taxonomy" id="3072179"/>
    <lineage>
        <taxon>Bacteria</taxon>
        <taxon>Bacillati</taxon>
        <taxon>Bacillota</taxon>
        <taxon>Clostridia</taxon>
        <taxon>Lachnospirales</taxon>
        <taxon>Lachnospiraceae</taxon>
        <taxon>Sporanaerobium</taxon>
    </lineage>
</organism>
<gene>
    <name evidence="1" type="ORF">CS063_07600</name>
</gene>
<keyword evidence="1" id="KW-0808">Transferase</keyword>
<keyword evidence="1" id="KW-0489">Methyltransferase</keyword>
<proteinExistence type="predicted"/>
<comment type="caution">
    <text evidence="1">The sequence shown here is derived from an EMBL/GenBank/DDBJ whole genome shotgun (WGS) entry which is preliminary data.</text>
</comment>
<accession>A0AC61DD74</accession>
<reference evidence="1" key="1">
    <citation type="submission" date="2017-10" db="EMBL/GenBank/DDBJ databases">
        <title>Genome sequence of cellulolytic Lachnospiraceae bacterium XHS1971 isolated from hotspring sediment.</title>
        <authorList>
            <person name="Vasudevan G."/>
            <person name="Joshi A.J."/>
            <person name="Hivarkar S."/>
            <person name="Lanjekar V.B."/>
            <person name="Dhakephalkar P.K."/>
            <person name="Dagar S."/>
        </authorList>
    </citation>
    <scope>NUCLEOTIDE SEQUENCE</scope>
    <source>
        <strain evidence="1">XHS1971</strain>
    </source>
</reference>
<protein>
    <submittedName>
        <fullName evidence="1">SAM-dependent methyltransferase</fullName>
    </submittedName>
</protein>
<evidence type="ECO:0000313" key="1">
    <source>
        <dbReference type="EMBL" id="PHV70880.1"/>
    </source>
</evidence>
<dbReference type="Proteomes" id="UP000224460">
    <property type="component" value="Unassembled WGS sequence"/>
</dbReference>
<evidence type="ECO:0000313" key="2">
    <source>
        <dbReference type="Proteomes" id="UP000224460"/>
    </source>
</evidence>